<dbReference type="EMBL" id="BMNC01000022">
    <property type="protein sequence ID" value="GGN25644.1"/>
    <property type="molecule type" value="Genomic_DNA"/>
</dbReference>
<feature type="domain" description="Helix-turn-helix" evidence="1">
    <location>
        <begin position="8"/>
        <end position="59"/>
    </location>
</feature>
<keyword evidence="3" id="KW-1185">Reference proteome</keyword>
<dbReference type="InterPro" id="IPR009061">
    <property type="entry name" value="DNA-bd_dom_put_sf"/>
</dbReference>
<name>A0ABQ2IUK1_9PSEU</name>
<dbReference type="InterPro" id="IPR041657">
    <property type="entry name" value="HTH_17"/>
</dbReference>
<protein>
    <recommendedName>
        <fullName evidence="1">Helix-turn-helix domain-containing protein</fullName>
    </recommendedName>
</protein>
<dbReference type="SUPFAM" id="SSF46955">
    <property type="entry name" value="Putative DNA-binding domain"/>
    <property type="match status" value="1"/>
</dbReference>
<gene>
    <name evidence="2" type="ORF">GCM10011609_80080</name>
</gene>
<organism evidence="2 3">
    <name type="scientific">Lentzea pudingi</name>
    <dbReference type="NCBI Taxonomy" id="1789439"/>
    <lineage>
        <taxon>Bacteria</taxon>
        <taxon>Bacillati</taxon>
        <taxon>Actinomycetota</taxon>
        <taxon>Actinomycetes</taxon>
        <taxon>Pseudonocardiales</taxon>
        <taxon>Pseudonocardiaceae</taxon>
        <taxon>Lentzea</taxon>
    </lineage>
</organism>
<sequence length="63" mass="7387">MVMRRRELLTVAEFCKEFKISRSTLYEWIAKQTAPKFSRLPNGQLRFDRSDVDDWFNGCGVAA</sequence>
<evidence type="ECO:0000259" key="1">
    <source>
        <dbReference type="Pfam" id="PF12728"/>
    </source>
</evidence>
<proteinExistence type="predicted"/>
<dbReference type="Gene3D" id="1.10.1660.10">
    <property type="match status" value="1"/>
</dbReference>
<reference evidence="3" key="1">
    <citation type="journal article" date="2019" name="Int. J. Syst. Evol. Microbiol.">
        <title>The Global Catalogue of Microorganisms (GCM) 10K type strain sequencing project: providing services to taxonomists for standard genome sequencing and annotation.</title>
        <authorList>
            <consortium name="The Broad Institute Genomics Platform"/>
            <consortium name="The Broad Institute Genome Sequencing Center for Infectious Disease"/>
            <person name="Wu L."/>
            <person name="Ma J."/>
        </authorList>
    </citation>
    <scope>NUCLEOTIDE SEQUENCE [LARGE SCALE GENOMIC DNA]</scope>
    <source>
        <strain evidence="3">CGMCC 4.7319</strain>
    </source>
</reference>
<dbReference type="Proteomes" id="UP000597656">
    <property type="component" value="Unassembled WGS sequence"/>
</dbReference>
<dbReference type="NCBIfam" id="TIGR01764">
    <property type="entry name" value="excise"/>
    <property type="match status" value="1"/>
</dbReference>
<dbReference type="Pfam" id="PF12728">
    <property type="entry name" value="HTH_17"/>
    <property type="match status" value="1"/>
</dbReference>
<comment type="caution">
    <text evidence="2">The sequence shown here is derived from an EMBL/GenBank/DDBJ whole genome shotgun (WGS) entry which is preliminary data.</text>
</comment>
<evidence type="ECO:0000313" key="3">
    <source>
        <dbReference type="Proteomes" id="UP000597656"/>
    </source>
</evidence>
<evidence type="ECO:0000313" key="2">
    <source>
        <dbReference type="EMBL" id="GGN25644.1"/>
    </source>
</evidence>
<dbReference type="InterPro" id="IPR010093">
    <property type="entry name" value="SinI_DNA-bd"/>
</dbReference>
<accession>A0ABQ2IUK1</accession>